<feature type="compositionally biased region" description="Low complexity" evidence="2">
    <location>
        <begin position="15"/>
        <end position="30"/>
    </location>
</feature>
<dbReference type="GO" id="GO:0007224">
    <property type="term" value="P:smoothened signaling pathway"/>
    <property type="evidence" value="ECO:0007669"/>
    <property type="project" value="InterPro"/>
</dbReference>
<organism evidence="3 4">
    <name type="scientific">Poecile atricapillus</name>
    <name type="common">Black-capped chickadee</name>
    <name type="synonym">Parus atricapillus</name>
    <dbReference type="NCBI Taxonomy" id="48891"/>
    <lineage>
        <taxon>Eukaryota</taxon>
        <taxon>Metazoa</taxon>
        <taxon>Chordata</taxon>
        <taxon>Craniata</taxon>
        <taxon>Vertebrata</taxon>
        <taxon>Euteleostomi</taxon>
        <taxon>Archelosauria</taxon>
        <taxon>Archosauria</taxon>
        <taxon>Dinosauria</taxon>
        <taxon>Saurischia</taxon>
        <taxon>Theropoda</taxon>
        <taxon>Coelurosauria</taxon>
        <taxon>Aves</taxon>
        <taxon>Neognathae</taxon>
        <taxon>Neoaves</taxon>
        <taxon>Telluraves</taxon>
        <taxon>Australaves</taxon>
        <taxon>Passeriformes</taxon>
        <taxon>Paridae</taxon>
        <taxon>Poecile</taxon>
    </lineage>
</organism>
<dbReference type="EMBL" id="VZSS01000074">
    <property type="protein sequence ID" value="NWZ84007.1"/>
    <property type="molecule type" value="Genomic_DNA"/>
</dbReference>
<dbReference type="AlphaFoldDB" id="A0A7K7QVR7"/>
<name>A0A7K7QVR7_POEAT</name>
<keyword evidence="1" id="KW-0175">Coiled coil</keyword>
<evidence type="ECO:0000256" key="2">
    <source>
        <dbReference type="SAM" id="MobiDB-lite"/>
    </source>
</evidence>
<feature type="non-terminal residue" evidence="3">
    <location>
        <position position="1"/>
    </location>
</feature>
<feature type="compositionally biased region" description="Polar residues" evidence="2">
    <location>
        <begin position="1"/>
        <end position="14"/>
    </location>
</feature>
<evidence type="ECO:0000256" key="1">
    <source>
        <dbReference type="SAM" id="Coils"/>
    </source>
</evidence>
<evidence type="ECO:0000313" key="3">
    <source>
        <dbReference type="EMBL" id="NWZ84007.1"/>
    </source>
</evidence>
<accession>A0A7K7QVR7</accession>
<reference evidence="3 4" key="1">
    <citation type="submission" date="2019-09" db="EMBL/GenBank/DDBJ databases">
        <title>Bird 10,000 Genomes (B10K) Project - Family phase.</title>
        <authorList>
            <person name="Zhang G."/>
        </authorList>
    </citation>
    <scope>NUCLEOTIDE SEQUENCE [LARGE SCALE GENOMIC DNA]</scope>
    <source>
        <strain evidence="3">OUT-0023</strain>
        <tissue evidence="3">Blood</tissue>
    </source>
</reference>
<sequence>VSQSHLISSAVNTRGLQQGPVPAPGPLAGLWEKPEQRSLANEAPSSHRGLLPPSAAPAQGKCLEHVLNSQEIPLKQAEFSKKTALGSNERSWHTERDRHNALPGGLIPSIESYNTIEKTVKKADALLQDLGKLRREMHNILQEASSWKSDMNNLIKPKSPSVGPDPPEHHVQSEPSILQNVKVPKSILTDAEKVLRGVQNNKKVLEENLEAVTRAKDGDATYSFSNSTTDRDVLEEIRIRRTVDDWIKTISEEIQAEMGTNYSEQEKCDQKAPWNKRAQNLRAVKTKKEIKEKTQNVQECLTKRPLSAAKPLQKQVEGDTKKQRFRTYFSENVQSRERKADENVGGTALVQNEDYLSRVYGKPIYQGHRSTLKKGPYLRFNSPSPKFKLPRPKLIETVRG</sequence>
<dbReference type="Pfam" id="PF15324">
    <property type="entry name" value="TALPID3"/>
    <property type="match status" value="1"/>
</dbReference>
<feature type="non-terminal residue" evidence="3">
    <location>
        <position position="400"/>
    </location>
</feature>
<comment type="caution">
    <text evidence="3">The sequence shown here is derived from an EMBL/GenBank/DDBJ whole genome shotgun (WGS) entry which is preliminary data.</text>
</comment>
<dbReference type="InterPro" id="IPR029246">
    <property type="entry name" value="TALPID3"/>
</dbReference>
<dbReference type="PANTHER" id="PTHR15721">
    <property type="entry name" value="KIAA0586 PROTEIN"/>
    <property type="match status" value="1"/>
</dbReference>
<proteinExistence type="predicted"/>
<dbReference type="PANTHER" id="PTHR15721:SF2">
    <property type="entry name" value="PROTEIN TALPID3"/>
    <property type="match status" value="1"/>
</dbReference>
<dbReference type="Proteomes" id="UP000540071">
    <property type="component" value="Unassembled WGS sequence"/>
</dbReference>
<feature type="coiled-coil region" evidence="1">
    <location>
        <begin position="188"/>
        <end position="215"/>
    </location>
</feature>
<protein>
    <submittedName>
        <fullName evidence="3">TALD3 protein</fullName>
    </submittedName>
</protein>
<feature type="coiled-coil region" evidence="1">
    <location>
        <begin position="116"/>
        <end position="143"/>
    </location>
</feature>
<dbReference type="GO" id="GO:0036064">
    <property type="term" value="C:ciliary basal body"/>
    <property type="evidence" value="ECO:0007669"/>
    <property type="project" value="TreeGrafter"/>
</dbReference>
<keyword evidence="4" id="KW-1185">Reference proteome</keyword>
<feature type="region of interest" description="Disordered" evidence="2">
    <location>
        <begin position="1"/>
        <end position="57"/>
    </location>
</feature>
<gene>
    <name evidence="3" type="primary">Talpid3</name>
    <name evidence="3" type="ORF">POEATR_R10092</name>
</gene>
<evidence type="ECO:0000313" key="4">
    <source>
        <dbReference type="Proteomes" id="UP000540071"/>
    </source>
</evidence>
<dbReference type="GO" id="GO:0005814">
    <property type="term" value="C:centriole"/>
    <property type="evidence" value="ECO:0007669"/>
    <property type="project" value="TreeGrafter"/>
</dbReference>